<sequence>MVRELTENHFEGANPAAKPQAWQQEAENMLAALDSISDWLGYHHPLAINARENQREHLSLELNGLERPLYLYQRHTSPLLRFYSLETLAPDAEVSATQKARNAAFAKPLEHNFARQARNSGNELGLFRTMIDLTNGIELVTDPRIKVKQLYTCIHVLSVSVSSFENGLTDAQKIADAQEAVDWPQIQTEESLKAIMGEHRAQMTYEHLKIYSVVNPKNPPYWPVNADAKPYLSDMVGQFMVNDFVVFDKDNNCVLPTNILHMLKPGTMVECLFKLQYHHINGTHSFTALIEQVRILCPAIEAVPSPVKASPSKPYRPPAMSKLQFQQRTAIAEPSSFLAATAGPSHASDSKSSQKRKASEEPEGSAPKCVNTSSDVDNISLASGGKDSGSSLNQ</sequence>
<protein>
    <submittedName>
        <fullName evidence="2">Uncharacterized protein</fullName>
    </submittedName>
</protein>
<evidence type="ECO:0000256" key="1">
    <source>
        <dbReference type="SAM" id="MobiDB-lite"/>
    </source>
</evidence>
<keyword evidence="3" id="KW-1185">Reference proteome</keyword>
<evidence type="ECO:0000313" key="2">
    <source>
        <dbReference type="EMBL" id="KAJ7320922.1"/>
    </source>
</evidence>
<dbReference type="EMBL" id="JARIHO010000053">
    <property type="protein sequence ID" value="KAJ7320922.1"/>
    <property type="molecule type" value="Genomic_DNA"/>
</dbReference>
<feature type="region of interest" description="Disordered" evidence="1">
    <location>
        <begin position="1"/>
        <end position="21"/>
    </location>
</feature>
<feature type="compositionally biased region" description="Basic and acidic residues" evidence="1">
    <location>
        <begin position="1"/>
        <end position="10"/>
    </location>
</feature>
<dbReference type="Proteomes" id="UP001218218">
    <property type="component" value="Unassembled WGS sequence"/>
</dbReference>
<feature type="compositionally biased region" description="Polar residues" evidence="1">
    <location>
        <begin position="370"/>
        <end position="381"/>
    </location>
</feature>
<gene>
    <name evidence="2" type="ORF">DFH08DRAFT_819162</name>
</gene>
<reference evidence="2" key="1">
    <citation type="submission" date="2023-03" db="EMBL/GenBank/DDBJ databases">
        <title>Massive genome expansion in bonnet fungi (Mycena s.s.) driven by repeated elements and novel gene families across ecological guilds.</title>
        <authorList>
            <consortium name="Lawrence Berkeley National Laboratory"/>
            <person name="Harder C.B."/>
            <person name="Miyauchi S."/>
            <person name="Viragh M."/>
            <person name="Kuo A."/>
            <person name="Thoen E."/>
            <person name="Andreopoulos B."/>
            <person name="Lu D."/>
            <person name="Skrede I."/>
            <person name="Drula E."/>
            <person name="Henrissat B."/>
            <person name="Morin E."/>
            <person name="Kohler A."/>
            <person name="Barry K."/>
            <person name="LaButti K."/>
            <person name="Morin E."/>
            <person name="Salamov A."/>
            <person name="Lipzen A."/>
            <person name="Mereny Z."/>
            <person name="Hegedus B."/>
            <person name="Baldrian P."/>
            <person name="Stursova M."/>
            <person name="Weitz H."/>
            <person name="Taylor A."/>
            <person name="Grigoriev I.V."/>
            <person name="Nagy L.G."/>
            <person name="Martin F."/>
            <person name="Kauserud H."/>
        </authorList>
    </citation>
    <scope>NUCLEOTIDE SEQUENCE</scope>
    <source>
        <strain evidence="2">CBHHK002</strain>
    </source>
</reference>
<feature type="region of interest" description="Disordered" evidence="1">
    <location>
        <begin position="336"/>
        <end position="394"/>
    </location>
</feature>
<organism evidence="2 3">
    <name type="scientific">Mycena albidolilacea</name>
    <dbReference type="NCBI Taxonomy" id="1033008"/>
    <lineage>
        <taxon>Eukaryota</taxon>
        <taxon>Fungi</taxon>
        <taxon>Dikarya</taxon>
        <taxon>Basidiomycota</taxon>
        <taxon>Agaricomycotina</taxon>
        <taxon>Agaricomycetes</taxon>
        <taxon>Agaricomycetidae</taxon>
        <taxon>Agaricales</taxon>
        <taxon>Marasmiineae</taxon>
        <taxon>Mycenaceae</taxon>
        <taxon>Mycena</taxon>
    </lineage>
</organism>
<proteinExistence type="predicted"/>
<name>A0AAD7EH31_9AGAR</name>
<evidence type="ECO:0000313" key="3">
    <source>
        <dbReference type="Proteomes" id="UP001218218"/>
    </source>
</evidence>
<comment type="caution">
    <text evidence="2">The sequence shown here is derived from an EMBL/GenBank/DDBJ whole genome shotgun (WGS) entry which is preliminary data.</text>
</comment>
<dbReference type="AlphaFoldDB" id="A0AAD7EH31"/>
<accession>A0AAD7EH31</accession>